<dbReference type="Proteomes" id="UP001159363">
    <property type="component" value="Chromosome 3"/>
</dbReference>
<evidence type="ECO:0000313" key="1">
    <source>
        <dbReference type="EMBL" id="KAJ8891167.1"/>
    </source>
</evidence>
<name>A0ABQ9I3E8_9NEOP</name>
<dbReference type="InterPro" id="IPR008042">
    <property type="entry name" value="Retrotrans_Pao"/>
</dbReference>
<dbReference type="PANTHER" id="PTHR22955:SF65">
    <property type="entry name" value="INTEGRASE CATALYTIC DOMAIN-CONTAINING PROTEIN"/>
    <property type="match status" value="1"/>
</dbReference>
<dbReference type="EMBL" id="JARBHB010000003">
    <property type="protein sequence ID" value="KAJ8891167.1"/>
    <property type="molecule type" value="Genomic_DNA"/>
</dbReference>
<reference evidence="1 2" key="1">
    <citation type="submission" date="2023-02" db="EMBL/GenBank/DDBJ databases">
        <title>LHISI_Scaffold_Assembly.</title>
        <authorList>
            <person name="Stuart O.P."/>
            <person name="Cleave R."/>
            <person name="Magrath M.J.L."/>
            <person name="Mikheyev A.S."/>
        </authorList>
    </citation>
    <scope>NUCLEOTIDE SEQUENCE [LARGE SCALE GENOMIC DNA]</scope>
    <source>
        <strain evidence="1">Daus_M_001</strain>
        <tissue evidence="1">Leg muscle</tissue>
    </source>
</reference>
<proteinExistence type="predicted"/>
<accession>A0ABQ9I3E8</accession>
<comment type="caution">
    <text evidence="1">The sequence shown here is derived from an EMBL/GenBank/DDBJ whole genome shotgun (WGS) entry which is preliminary data.</text>
</comment>
<keyword evidence="2" id="KW-1185">Reference proteome</keyword>
<dbReference type="PANTHER" id="PTHR22955">
    <property type="entry name" value="RETROTRANSPOSON"/>
    <property type="match status" value="1"/>
</dbReference>
<protein>
    <submittedName>
        <fullName evidence="1">Uncharacterized protein</fullName>
    </submittedName>
</protein>
<evidence type="ECO:0000313" key="2">
    <source>
        <dbReference type="Proteomes" id="UP001159363"/>
    </source>
</evidence>
<gene>
    <name evidence="1" type="ORF">PR048_010682</name>
</gene>
<dbReference type="Pfam" id="PF05380">
    <property type="entry name" value="Peptidase_A17"/>
    <property type="match status" value="1"/>
</dbReference>
<sequence length="205" mass="23172">MVTRRSVLSIVHSIFYLFGFTCLNSINPKILLQESWEKKMSWGDKLSDDFKDRINKFCEAKIPLQLAISESKSSWSLQTFCDASRLAYAATEVNVQLVAAKFRVAPLKNPETGITCMRDAARGTFVANRLKEIRSFTYSGSWFHVAGVDNLQLTSRSEAVCITTDFFVMVGGPQWLRREALALPVLFQQTMTKWTGRGGSVLLHY</sequence>
<organism evidence="1 2">
    <name type="scientific">Dryococelus australis</name>
    <dbReference type="NCBI Taxonomy" id="614101"/>
    <lineage>
        <taxon>Eukaryota</taxon>
        <taxon>Metazoa</taxon>
        <taxon>Ecdysozoa</taxon>
        <taxon>Arthropoda</taxon>
        <taxon>Hexapoda</taxon>
        <taxon>Insecta</taxon>
        <taxon>Pterygota</taxon>
        <taxon>Neoptera</taxon>
        <taxon>Polyneoptera</taxon>
        <taxon>Phasmatodea</taxon>
        <taxon>Verophasmatodea</taxon>
        <taxon>Anareolatae</taxon>
        <taxon>Phasmatidae</taxon>
        <taxon>Eurycanthinae</taxon>
        <taxon>Dryococelus</taxon>
    </lineage>
</organism>